<dbReference type="GO" id="GO:0009705">
    <property type="term" value="C:plant-type vacuole membrane"/>
    <property type="evidence" value="ECO:0007669"/>
    <property type="project" value="TreeGrafter"/>
</dbReference>
<keyword evidence="8" id="KW-0407">Ion channel</keyword>
<name>A0A498IH23_MALDO</name>
<dbReference type="Proteomes" id="UP000290289">
    <property type="component" value="Chromosome 12"/>
</dbReference>
<keyword evidence="5 9" id="KW-1133">Transmembrane helix</keyword>
<accession>A0A498IH23</accession>
<evidence type="ECO:0000256" key="9">
    <source>
        <dbReference type="SAM" id="Phobius"/>
    </source>
</evidence>
<evidence type="ECO:0000256" key="5">
    <source>
        <dbReference type="ARBA" id="ARBA00022989"/>
    </source>
</evidence>
<dbReference type="SUPFAM" id="SSF81324">
    <property type="entry name" value="Voltage-gated potassium channels"/>
    <property type="match status" value="2"/>
</dbReference>
<evidence type="ECO:0000256" key="8">
    <source>
        <dbReference type="ARBA" id="ARBA00023303"/>
    </source>
</evidence>
<comment type="subcellular location">
    <subcellularLocation>
        <location evidence="1">Membrane</location>
        <topology evidence="1">Multi-pass membrane protein</topology>
    </subcellularLocation>
</comment>
<feature type="domain" description="Potassium channel" evidence="10">
    <location>
        <begin position="294"/>
        <end position="351"/>
    </location>
</feature>
<dbReference type="InterPro" id="IPR003280">
    <property type="entry name" value="2pore_dom_K_chnl"/>
</dbReference>
<comment type="caution">
    <text evidence="11">The sequence shown here is derived from an EMBL/GenBank/DDBJ whole genome shotgun (WGS) entry which is preliminary data.</text>
</comment>
<feature type="domain" description="Potassium channel" evidence="10">
    <location>
        <begin position="214"/>
        <end position="262"/>
    </location>
</feature>
<gene>
    <name evidence="11" type="ORF">DVH24_004735</name>
</gene>
<evidence type="ECO:0000259" key="10">
    <source>
        <dbReference type="Pfam" id="PF07885"/>
    </source>
</evidence>
<feature type="transmembrane region" description="Helical" evidence="9">
    <location>
        <begin position="154"/>
        <end position="184"/>
    </location>
</feature>
<feature type="transmembrane region" description="Helical" evidence="9">
    <location>
        <begin position="282"/>
        <end position="305"/>
    </location>
</feature>
<reference evidence="11 12" key="1">
    <citation type="submission" date="2018-10" db="EMBL/GenBank/DDBJ databases">
        <title>A high-quality apple genome assembly.</title>
        <authorList>
            <person name="Hu J."/>
        </authorList>
    </citation>
    <scope>NUCLEOTIDE SEQUENCE [LARGE SCALE GENOMIC DNA]</scope>
    <source>
        <strain evidence="12">cv. HFTH1</strain>
        <tissue evidence="11">Young leaf</tissue>
    </source>
</reference>
<keyword evidence="4 9" id="KW-0812">Transmembrane</keyword>
<proteinExistence type="inferred from homology"/>
<evidence type="ECO:0000256" key="2">
    <source>
        <dbReference type="ARBA" id="ARBA00010159"/>
    </source>
</evidence>
<evidence type="ECO:0000256" key="1">
    <source>
        <dbReference type="ARBA" id="ARBA00004141"/>
    </source>
</evidence>
<dbReference type="AlphaFoldDB" id="A0A498IH23"/>
<feature type="transmembrane region" description="Helical" evidence="9">
    <location>
        <begin position="239"/>
        <end position="261"/>
    </location>
</feature>
<dbReference type="GO" id="GO:0030322">
    <property type="term" value="P:stabilization of membrane potential"/>
    <property type="evidence" value="ECO:0007669"/>
    <property type="project" value="TreeGrafter"/>
</dbReference>
<evidence type="ECO:0000256" key="4">
    <source>
        <dbReference type="ARBA" id="ARBA00022692"/>
    </source>
</evidence>
<dbReference type="PANTHER" id="PTHR11003">
    <property type="entry name" value="POTASSIUM CHANNEL, SUBFAMILY K"/>
    <property type="match status" value="1"/>
</dbReference>
<evidence type="ECO:0000313" key="11">
    <source>
        <dbReference type="EMBL" id="RXH80821.1"/>
    </source>
</evidence>
<organism evidence="11 12">
    <name type="scientific">Malus domestica</name>
    <name type="common">Apple</name>
    <name type="synonym">Pyrus malus</name>
    <dbReference type="NCBI Taxonomy" id="3750"/>
    <lineage>
        <taxon>Eukaryota</taxon>
        <taxon>Viridiplantae</taxon>
        <taxon>Streptophyta</taxon>
        <taxon>Embryophyta</taxon>
        <taxon>Tracheophyta</taxon>
        <taxon>Spermatophyta</taxon>
        <taxon>Magnoliopsida</taxon>
        <taxon>eudicotyledons</taxon>
        <taxon>Gunneridae</taxon>
        <taxon>Pentapetalae</taxon>
        <taxon>rosids</taxon>
        <taxon>fabids</taxon>
        <taxon>Rosales</taxon>
        <taxon>Rosaceae</taxon>
        <taxon>Amygdaloideae</taxon>
        <taxon>Maleae</taxon>
        <taxon>Malus</taxon>
    </lineage>
</organism>
<dbReference type="Gene3D" id="1.10.287.70">
    <property type="match status" value="2"/>
</dbReference>
<evidence type="ECO:0000256" key="6">
    <source>
        <dbReference type="ARBA" id="ARBA00023065"/>
    </source>
</evidence>
<dbReference type="GO" id="GO:0005886">
    <property type="term" value="C:plasma membrane"/>
    <property type="evidence" value="ECO:0007669"/>
    <property type="project" value="TreeGrafter"/>
</dbReference>
<dbReference type="GO" id="GO:0022841">
    <property type="term" value="F:potassium ion leak channel activity"/>
    <property type="evidence" value="ECO:0007669"/>
    <property type="project" value="TreeGrafter"/>
</dbReference>
<evidence type="ECO:0000256" key="7">
    <source>
        <dbReference type="ARBA" id="ARBA00023136"/>
    </source>
</evidence>
<sequence length="400" mass="44785">MNDERGRLRSPIHFFCIVVNDTDKVDCGSVMKRRWFFGSSVGENLLVRLVLRVMYVCLRTRVIPIPNYEFRTESILFSACGTQISFFVPGVASVEVIGGHRVDFHDDRRVPDVASVEVIGGHGVDFHDGKWRRKGPRIINQGREVMPLPLREPVVAFGSIAMHAVVVGTYFVFGIVAGAVNIYANDQGKDRASGCNESDKWVGNIICAFNRTASNLYFTSVTLSTVGYGDIVPRDGDKVAMLLTMLLMILGYYIVSFLIAAEVDRLGCWLLMRFNERRRGFIRFYSACLCGPILIASGGVMIRYMEEISWADSFYLSVASVTTTGYGDKHFKTLLGKCFASIWLLVSTILNSKSAQFLFDATMRIERVRSCGDCGTICHTCAGLNLTNTRRTHWMKLLFC</sequence>
<dbReference type="InterPro" id="IPR013099">
    <property type="entry name" value="K_chnl_dom"/>
</dbReference>
<evidence type="ECO:0000313" key="12">
    <source>
        <dbReference type="Proteomes" id="UP000290289"/>
    </source>
</evidence>
<keyword evidence="3" id="KW-0813">Transport</keyword>
<dbReference type="EMBL" id="RDQH01000338">
    <property type="protein sequence ID" value="RXH80821.1"/>
    <property type="molecule type" value="Genomic_DNA"/>
</dbReference>
<dbReference type="Pfam" id="PF07885">
    <property type="entry name" value="Ion_trans_2"/>
    <property type="match status" value="2"/>
</dbReference>
<protein>
    <recommendedName>
        <fullName evidence="10">Potassium channel domain-containing protein</fullName>
    </recommendedName>
</protein>
<keyword evidence="6" id="KW-0406">Ion transport</keyword>
<dbReference type="GO" id="GO:0015271">
    <property type="term" value="F:outward rectifier potassium channel activity"/>
    <property type="evidence" value="ECO:0007669"/>
    <property type="project" value="TreeGrafter"/>
</dbReference>
<keyword evidence="12" id="KW-1185">Reference proteome</keyword>
<comment type="similarity">
    <text evidence="2">Belongs to the two pore domain potassium channel (TC 1.A.1.7) family.</text>
</comment>
<dbReference type="PANTHER" id="PTHR11003:SF303">
    <property type="entry name" value="OS01G0696100 PROTEIN"/>
    <property type="match status" value="1"/>
</dbReference>
<evidence type="ECO:0000256" key="3">
    <source>
        <dbReference type="ARBA" id="ARBA00022448"/>
    </source>
</evidence>
<keyword evidence="7 9" id="KW-0472">Membrane</keyword>